<reference evidence="2" key="1">
    <citation type="journal article" date="2004" name="Nature">
        <title>Genome duplication in the teleost fish Tetraodon nigroviridis reveals the early vertebrate proto-karyotype.</title>
        <authorList>
            <person name="Jaillon O."/>
            <person name="Aury J.-M."/>
            <person name="Brunet F."/>
            <person name="Petit J.-L."/>
            <person name="Stange-Thomann N."/>
            <person name="Mauceli E."/>
            <person name="Bouneau L."/>
            <person name="Fischer C."/>
            <person name="Ozouf-Costaz C."/>
            <person name="Bernot A."/>
            <person name="Nicaud S."/>
            <person name="Jaffe D."/>
            <person name="Fisher S."/>
            <person name="Lutfalla G."/>
            <person name="Dossat C."/>
            <person name="Segurens B."/>
            <person name="Dasilva C."/>
            <person name="Salanoubat M."/>
            <person name="Levy M."/>
            <person name="Boudet N."/>
            <person name="Castellano S."/>
            <person name="Anthouard V."/>
            <person name="Jubin C."/>
            <person name="Castelli V."/>
            <person name="Katinka M."/>
            <person name="Vacherie B."/>
            <person name="Biemont C."/>
            <person name="Skalli Z."/>
            <person name="Cattolico L."/>
            <person name="Poulain J."/>
            <person name="De Berardinis V."/>
            <person name="Cruaud C."/>
            <person name="Duprat S."/>
            <person name="Brottier P."/>
            <person name="Coutanceau J.-P."/>
            <person name="Gouzy J."/>
            <person name="Parra G."/>
            <person name="Lardier G."/>
            <person name="Chapple C."/>
            <person name="McKernan K.J."/>
            <person name="McEwan P."/>
            <person name="Bosak S."/>
            <person name="Kellis M."/>
            <person name="Volff J.-N."/>
            <person name="Guigo R."/>
            <person name="Zody M.C."/>
            <person name="Mesirov J."/>
            <person name="Lindblad-Toh K."/>
            <person name="Birren B."/>
            <person name="Nusbaum C."/>
            <person name="Kahn D."/>
            <person name="Robinson-Rechavi M."/>
            <person name="Laudet V."/>
            <person name="Schachter V."/>
            <person name="Quetier F."/>
            <person name="Saurin W."/>
            <person name="Scarpelli C."/>
            <person name="Wincker P."/>
            <person name="Lander E.S."/>
            <person name="Weissenbach J."/>
            <person name="Roest Crollius H."/>
        </authorList>
    </citation>
    <scope>NUCLEOTIDE SEQUENCE [LARGE SCALE GENOMIC DNA]</scope>
</reference>
<feature type="region of interest" description="Disordered" evidence="1">
    <location>
        <begin position="21"/>
        <end position="40"/>
    </location>
</feature>
<gene>
    <name evidence="2" type="ORF">GSTENG00032533001</name>
</gene>
<reference evidence="2" key="2">
    <citation type="submission" date="2004-02" db="EMBL/GenBank/DDBJ databases">
        <authorList>
            <consortium name="Genoscope"/>
            <consortium name="Whitehead Institute Centre for Genome Research"/>
        </authorList>
    </citation>
    <scope>NUCLEOTIDE SEQUENCE</scope>
</reference>
<evidence type="ECO:0000256" key="1">
    <source>
        <dbReference type="SAM" id="MobiDB-lite"/>
    </source>
</evidence>
<evidence type="ECO:0000313" key="2">
    <source>
        <dbReference type="EMBL" id="CAG10794.1"/>
    </source>
</evidence>
<protein>
    <submittedName>
        <fullName evidence="2">(spotted green pufferfish) hypothetical protein</fullName>
    </submittedName>
</protein>
<comment type="caution">
    <text evidence="2">The sequence shown here is derived from an EMBL/GenBank/DDBJ whole genome shotgun (WGS) entry which is preliminary data.</text>
</comment>
<dbReference type="KEGG" id="tng:GSTEN00032533G001"/>
<proteinExistence type="predicted"/>
<sequence length="139" mass="15877">MRRRHKAPHAAHERAHLALSVARVQREPSRPTGGETSDCPMRHAAKAEIGGKRRLFSSAERASFRAAADARRVRRTHRLQGIHHFVDFRTFSENFGQHLVSGNQNTPTLFNYSEVSRYRTRTWSICSVFTLRACTDSFA</sequence>
<dbReference type="EMBL" id="CAAE01015022">
    <property type="protein sequence ID" value="CAG10794.1"/>
    <property type="molecule type" value="Genomic_DNA"/>
</dbReference>
<name>Q4RLD8_TETNG</name>
<accession>Q4RLD8</accession>
<dbReference type="AlphaFoldDB" id="Q4RLD8"/>
<organism evidence="2">
    <name type="scientific">Tetraodon nigroviridis</name>
    <name type="common">Spotted green pufferfish</name>
    <name type="synonym">Chelonodon nigroviridis</name>
    <dbReference type="NCBI Taxonomy" id="99883"/>
    <lineage>
        <taxon>Eukaryota</taxon>
        <taxon>Metazoa</taxon>
        <taxon>Chordata</taxon>
        <taxon>Craniata</taxon>
        <taxon>Vertebrata</taxon>
        <taxon>Euteleostomi</taxon>
        <taxon>Actinopterygii</taxon>
        <taxon>Neopterygii</taxon>
        <taxon>Teleostei</taxon>
        <taxon>Neoteleostei</taxon>
        <taxon>Acanthomorphata</taxon>
        <taxon>Eupercaria</taxon>
        <taxon>Tetraodontiformes</taxon>
        <taxon>Tetradontoidea</taxon>
        <taxon>Tetraodontidae</taxon>
        <taxon>Tetraodon</taxon>
    </lineage>
</organism>